<dbReference type="InterPro" id="IPR009908">
    <property type="entry name" value="Methylamine_util_MauE"/>
</dbReference>
<organism evidence="7 8">
    <name type="scientific">Calidifontibacter indicus</name>
    <dbReference type="NCBI Taxonomy" id="419650"/>
    <lineage>
        <taxon>Bacteria</taxon>
        <taxon>Bacillati</taxon>
        <taxon>Actinomycetota</taxon>
        <taxon>Actinomycetes</taxon>
        <taxon>Micrococcales</taxon>
        <taxon>Dermacoccaceae</taxon>
        <taxon>Calidifontibacter</taxon>
    </lineage>
</organism>
<protein>
    <submittedName>
        <fullName evidence="7">Methylamine utilization protein MauE</fullName>
    </submittedName>
</protein>
<dbReference type="GO" id="GO:0030416">
    <property type="term" value="P:methylamine metabolic process"/>
    <property type="evidence" value="ECO:0007669"/>
    <property type="project" value="InterPro"/>
</dbReference>
<dbReference type="EMBL" id="QTUA01000001">
    <property type="protein sequence ID" value="REF30730.1"/>
    <property type="molecule type" value="Genomic_DNA"/>
</dbReference>
<feature type="transmembrane region" description="Helical" evidence="5">
    <location>
        <begin position="66"/>
        <end position="86"/>
    </location>
</feature>
<evidence type="ECO:0000313" key="7">
    <source>
        <dbReference type="EMBL" id="REF30730.1"/>
    </source>
</evidence>
<evidence type="ECO:0000256" key="4">
    <source>
        <dbReference type="ARBA" id="ARBA00023136"/>
    </source>
</evidence>
<dbReference type="PANTHER" id="PTHR33452:SF1">
    <property type="entry name" value="INNER MEMBRANE PROTEIN YPHA-RELATED"/>
    <property type="match status" value="1"/>
</dbReference>
<dbReference type="OrthoDB" id="5422529at2"/>
<dbReference type="Pfam" id="PF07291">
    <property type="entry name" value="MauE"/>
    <property type="match status" value="1"/>
</dbReference>
<reference evidence="7 8" key="1">
    <citation type="submission" date="2018-08" db="EMBL/GenBank/DDBJ databases">
        <title>Sequencing the genomes of 1000 actinobacteria strains.</title>
        <authorList>
            <person name="Klenk H.-P."/>
        </authorList>
    </citation>
    <scope>NUCLEOTIDE SEQUENCE [LARGE SCALE GENOMIC DNA]</scope>
    <source>
        <strain evidence="7 8">DSM 22967</strain>
    </source>
</reference>
<keyword evidence="4 5" id="KW-0472">Membrane</keyword>
<comment type="caution">
    <text evidence="7">The sequence shown here is derived from an EMBL/GenBank/DDBJ whole genome shotgun (WGS) entry which is preliminary data.</text>
</comment>
<keyword evidence="8" id="KW-1185">Reference proteome</keyword>
<sequence>MTARSTERATEPGLRRTGWADWVGLWCRLLLGGVMLYAGLTKATNIPETQQATRAYQLLPYDLANAWGAMMPFVEIVVGLLLILGLMTRLSAVIATLLMIAFIIGIASVWARGIKIDCGCFGGGGATADPKYFQELLRDVALLAHGLWLVVRPGSRFSLDRRLFG</sequence>
<dbReference type="AlphaFoldDB" id="A0A3D9URV6"/>
<feature type="transmembrane region" description="Helical" evidence="5">
    <location>
        <begin position="93"/>
        <end position="111"/>
    </location>
</feature>
<dbReference type="GO" id="GO:0005886">
    <property type="term" value="C:plasma membrane"/>
    <property type="evidence" value="ECO:0007669"/>
    <property type="project" value="TreeGrafter"/>
</dbReference>
<feature type="transmembrane region" description="Helical" evidence="5">
    <location>
        <begin position="20"/>
        <end position="40"/>
    </location>
</feature>
<evidence type="ECO:0000259" key="6">
    <source>
        <dbReference type="Pfam" id="PF07291"/>
    </source>
</evidence>
<dbReference type="InterPro" id="IPR051907">
    <property type="entry name" value="DoxX-like_oxidoreductase"/>
</dbReference>
<evidence type="ECO:0000256" key="1">
    <source>
        <dbReference type="ARBA" id="ARBA00004141"/>
    </source>
</evidence>
<evidence type="ECO:0000256" key="2">
    <source>
        <dbReference type="ARBA" id="ARBA00022692"/>
    </source>
</evidence>
<evidence type="ECO:0000313" key="8">
    <source>
        <dbReference type="Proteomes" id="UP000256253"/>
    </source>
</evidence>
<keyword evidence="3 5" id="KW-1133">Transmembrane helix</keyword>
<proteinExistence type="predicted"/>
<feature type="domain" description="Methylamine utilisation protein MauE" evidence="6">
    <location>
        <begin position="21"/>
        <end position="151"/>
    </location>
</feature>
<dbReference type="UniPathway" id="UPA00895"/>
<dbReference type="PANTHER" id="PTHR33452">
    <property type="entry name" value="OXIDOREDUCTASE CATD-RELATED"/>
    <property type="match status" value="1"/>
</dbReference>
<dbReference type="RefSeq" id="WP_115924209.1">
    <property type="nucleotide sequence ID" value="NZ_QTUA01000001.1"/>
</dbReference>
<name>A0A3D9URV6_9MICO</name>
<comment type="subcellular location">
    <subcellularLocation>
        <location evidence="1">Membrane</location>
        <topology evidence="1">Multi-pass membrane protein</topology>
    </subcellularLocation>
</comment>
<dbReference type="Proteomes" id="UP000256253">
    <property type="component" value="Unassembled WGS sequence"/>
</dbReference>
<keyword evidence="2 5" id="KW-0812">Transmembrane</keyword>
<evidence type="ECO:0000256" key="3">
    <source>
        <dbReference type="ARBA" id="ARBA00022989"/>
    </source>
</evidence>
<gene>
    <name evidence="7" type="ORF">DFJ65_1746</name>
</gene>
<accession>A0A3D9URV6</accession>
<evidence type="ECO:0000256" key="5">
    <source>
        <dbReference type="SAM" id="Phobius"/>
    </source>
</evidence>